<accession>A0A4Y8LKW6</accession>
<sequence>MYFCPYCGKPFYFQDDQRPHYSKVNQEYAKPEKGNKPRVDVNNIMSTCNQVVNTVSQANQLILSISKAVKF</sequence>
<evidence type="ECO:0000313" key="2">
    <source>
        <dbReference type="Proteomes" id="UP000297776"/>
    </source>
</evidence>
<dbReference type="EMBL" id="SORX01000002">
    <property type="protein sequence ID" value="TFE03049.1"/>
    <property type="molecule type" value="Genomic_DNA"/>
</dbReference>
<name>A0A4Y8LKW6_9BACL</name>
<comment type="caution">
    <text evidence="1">The sequence shown here is derived from an EMBL/GenBank/DDBJ whole genome shotgun (WGS) entry which is preliminary data.</text>
</comment>
<dbReference type="OrthoDB" id="9956202at2"/>
<dbReference type="RefSeq" id="WP_134380053.1">
    <property type="nucleotide sequence ID" value="NZ_SORX01000002.1"/>
</dbReference>
<dbReference type="Proteomes" id="UP000297776">
    <property type="component" value="Unassembled WGS sequence"/>
</dbReference>
<evidence type="ECO:0008006" key="3">
    <source>
        <dbReference type="Google" id="ProtNLM"/>
    </source>
</evidence>
<proteinExistence type="predicted"/>
<dbReference type="AlphaFoldDB" id="A0A4Y8LKW6"/>
<organism evidence="1 2">
    <name type="scientific">Jeotgalibacillus salarius</name>
    <dbReference type="NCBI Taxonomy" id="546023"/>
    <lineage>
        <taxon>Bacteria</taxon>
        <taxon>Bacillati</taxon>
        <taxon>Bacillota</taxon>
        <taxon>Bacilli</taxon>
        <taxon>Bacillales</taxon>
        <taxon>Caryophanaceae</taxon>
        <taxon>Jeotgalibacillus</taxon>
    </lineage>
</organism>
<keyword evidence="2" id="KW-1185">Reference proteome</keyword>
<gene>
    <name evidence="1" type="ORF">E2626_04350</name>
</gene>
<reference evidence="1 2" key="1">
    <citation type="submission" date="2019-03" db="EMBL/GenBank/DDBJ databases">
        <authorList>
            <person name="Yang Y."/>
        </authorList>
    </citation>
    <scope>NUCLEOTIDE SEQUENCE [LARGE SCALE GENOMIC DNA]</scope>
    <source>
        <strain evidence="1 2">ASL-1</strain>
    </source>
</reference>
<evidence type="ECO:0000313" key="1">
    <source>
        <dbReference type="EMBL" id="TFE03049.1"/>
    </source>
</evidence>
<protein>
    <recommendedName>
        <fullName evidence="3">C2H2-type domain-containing protein</fullName>
    </recommendedName>
</protein>